<dbReference type="InterPro" id="IPR024511">
    <property type="entry name" value="Frtz"/>
</dbReference>
<dbReference type="EnsemblMetazoa" id="HelroT179229">
    <property type="protein sequence ID" value="HelroP179229"/>
    <property type="gene ID" value="HelroG179229"/>
</dbReference>
<evidence type="ECO:0000256" key="3">
    <source>
        <dbReference type="ARBA" id="ARBA00006059"/>
    </source>
</evidence>
<dbReference type="STRING" id="6412.T1FEE1"/>
<feature type="region of interest" description="Disordered" evidence="13">
    <location>
        <begin position="481"/>
        <end position="504"/>
    </location>
</feature>
<evidence type="ECO:0000256" key="5">
    <source>
        <dbReference type="ARBA" id="ARBA00022490"/>
    </source>
</evidence>
<keyword evidence="8" id="KW-0970">Cilium biogenesis/degradation</keyword>
<dbReference type="CTD" id="20207190"/>
<dbReference type="EMBL" id="AMQM01006787">
    <property type="status" value="NOT_ANNOTATED_CDS"/>
    <property type="molecule type" value="Genomic_DNA"/>
</dbReference>
<keyword evidence="16" id="KW-1185">Reference proteome</keyword>
<keyword evidence="4" id="KW-1003">Cell membrane</keyword>
<dbReference type="InParanoid" id="T1FEE1"/>
<protein>
    <submittedName>
        <fullName evidence="14 15">Uncharacterized protein</fullName>
    </submittedName>
</protein>
<evidence type="ECO:0000256" key="7">
    <source>
        <dbReference type="ARBA" id="ARBA00022737"/>
    </source>
</evidence>
<keyword evidence="10" id="KW-0472">Membrane</keyword>
<dbReference type="PANTHER" id="PTHR13667">
    <property type="entry name" value="HOMOLOC-13"/>
    <property type="match status" value="1"/>
</dbReference>
<dbReference type="GO" id="GO:0044782">
    <property type="term" value="P:cilium organization"/>
    <property type="evidence" value="ECO:0000318"/>
    <property type="project" value="GO_Central"/>
</dbReference>
<evidence type="ECO:0000256" key="8">
    <source>
        <dbReference type="ARBA" id="ARBA00022794"/>
    </source>
</evidence>
<dbReference type="GO" id="GO:0097541">
    <property type="term" value="C:axonemal basal plate"/>
    <property type="evidence" value="ECO:0000318"/>
    <property type="project" value="GO_Central"/>
</dbReference>
<evidence type="ECO:0000256" key="4">
    <source>
        <dbReference type="ARBA" id="ARBA00022475"/>
    </source>
</evidence>
<dbReference type="EMBL" id="KB097519">
    <property type="protein sequence ID" value="ESN95461.1"/>
    <property type="molecule type" value="Genomic_DNA"/>
</dbReference>
<dbReference type="GO" id="GO:0045184">
    <property type="term" value="P:establishment of protein localization"/>
    <property type="evidence" value="ECO:0000318"/>
    <property type="project" value="GO_Central"/>
</dbReference>
<reference evidence="15" key="3">
    <citation type="submission" date="2015-06" db="UniProtKB">
        <authorList>
            <consortium name="EnsemblMetazoa"/>
        </authorList>
    </citation>
    <scope>IDENTIFICATION</scope>
</reference>
<comment type="similarity">
    <text evidence="3">Belongs to the WD repeat fritz family.</text>
</comment>
<evidence type="ECO:0000313" key="14">
    <source>
        <dbReference type="EMBL" id="ESN95461.1"/>
    </source>
</evidence>
<dbReference type="HOGENOM" id="CLU_473515_0_0_1"/>
<dbReference type="OrthoDB" id="10013020at2759"/>
<keyword evidence="12" id="KW-0966">Cell projection</keyword>
<keyword evidence="6" id="KW-0853">WD repeat</keyword>
<accession>T1FEE1</accession>
<dbReference type="PANTHER" id="PTHR13667:SF5">
    <property type="entry name" value="WD REPEAT-CONTAINING AND PLANAR CELL POLARITY EFFECTOR PROTEIN FRITZ HOMOLOG"/>
    <property type="match status" value="1"/>
</dbReference>
<proteinExistence type="inferred from homology"/>
<evidence type="ECO:0000256" key="1">
    <source>
        <dbReference type="ARBA" id="ARBA00004236"/>
    </source>
</evidence>
<gene>
    <name evidence="15" type="primary">20207190</name>
    <name evidence="14" type="ORF">HELRODRAFT_179229</name>
</gene>
<feature type="compositionally biased region" description="Acidic residues" evidence="13">
    <location>
        <begin position="494"/>
        <end position="503"/>
    </location>
</feature>
<evidence type="ECO:0000256" key="9">
    <source>
        <dbReference type="ARBA" id="ARBA00023069"/>
    </source>
</evidence>
<dbReference type="Proteomes" id="UP000015101">
    <property type="component" value="Unassembled WGS sequence"/>
</dbReference>
<name>T1FEE1_HELRO</name>
<organism evidence="15 16">
    <name type="scientific">Helobdella robusta</name>
    <name type="common">Californian leech</name>
    <dbReference type="NCBI Taxonomy" id="6412"/>
    <lineage>
        <taxon>Eukaryota</taxon>
        <taxon>Metazoa</taxon>
        <taxon>Spiralia</taxon>
        <taxon>Lophotrochozoa</taxon>
        <taxon>Annelida</taxon>
        <taxon>Clitellata</taxon>
        <taxon>Hirudinea</taxon>
        <taxon>Rhynchobdellida</taxon>
        <taxon>Glossiphoniidae</taxon>
        <taxon>Helobdella</taxon>
    </lineage>
</organism>
<evidence type="ECO:0000313" key="16">
    <source>
        <dbReference type="Proteomes" id="UP000015101"/>
    </source>
</evidence>
<comment type="subcellular location">
    <subcellularLocation>
        <location evidence="1">Cell membrane</location>
    </subcellularLocation>
    <subcellularLocation>
        <location evidence="2">Cytoplasm</location>
        <location evidence="2">Cytoskeleton</location>
        <location evidence="2">Cilium axoneme</location>
    </subcellularLocation>
</comment>
<evidence type="ECO:0000256" key="12">
    <source>
        <dbReference type="ARBA" id="ARBA00023273"/>
    </source>
</evidence>
<keyword evidence="11" id="KW-0206">Cytoskeleton</keyword>
<keyword evidence="9" id="KW-0969">Cilium</keyword>
<dbReference type="GO" id="GO:0007399">
    <property type="term" value="P:nervous system development"/>
    <property type="evidence" value="ECO:0000318"/>
    <property type="project" value="GO_Central"/>
</dbReference>
<dbReference type="Pfam" id="PF11768">
    <property type="entry name" value="Frtz"/>
    <property type="match status" value="1"/>
</dbReference>
<keyword evidence="7" id="KW-0677">Repeat</keyword>
<sequence>MASLSVDIRICTANNEIVIDDNCTSIHKYYDTTKKYKSRGMLCKPETKWLNNLNSQLQNMEIYTDNLTILTMLIDQCSGDIIALTKDFSLSSNTKLSSSTSVYDVVVAPNFLVLSYNDVSVIEMLSLSSARIDEDKMIRMMRKNGGKVKPNSLFSSFLQILAWNAAGTVQIYFPGSFFSSDTLLAVESTSSQSHVCKYNFQQAKLTCFAVIGRLTKIEYAWPIRIQKSSSLTLTGVLLEAVKVLWFVLISSVRWYSNNSIIIAVSGNGDMQFYDIALNTLQVLFNGANMERLTLPSSVLPKSANMSSFELNTKHPQQQNKISEFVDAAVLAMENGPVVMVMISKGILGHDNDSRQIFNNYIRCGMINEALELIHSLDWSFEPSSMYYCLSSFIHHLLSSSSVNDDVIALVQSCLSKFYSPANKIPEFVAIEYGKPMNDLARKFFRFLLSAKANGETALADSSRRRGFELAENDFGFKDFEPDDRDDVQSLDSMDNVDDDDDNYGDNYYLNYDDNNYNYGNNYDNYNHNYGNNYATDDDDAYNDDVVVSQMSRILLRSESLKQVLKQQEAYLSSNEK</sequence>
<evidence type="ECO:0000256" key="13">
    <source>
        <dbReference type="SAM" id="MobiDB-lite"/>
    </source>
</evidence>
<reference evidence="14 16" key="2">
    <citation type="journal article" date="2013" name="Nature">
        <title>Insights into bilaterian evolution from three spiralian genomes.</title>
        <authorList>
            <person name="Simakov O."/>
            <person name="Marletaz F."/>
            <person name="Cho S.J."/>
            <person name="Edsinger-Gonzales E."/>
            <person name="Havlak P."/>
            <person name="Hellsten U."/>
            <person name="Kuo D.H."/>
            <person name="Larsson T."/>
            <person name="Lv J."/>
            <person name="Arendt D."/>
            <person name="Savage R."/>
            <person name="Osoegawa K."/>
            <person name="de Jong P."/>
            <person name="Grimwood J."/>
            <person name="Chapman J.A."/>
            <person name="Shapiro H."/>
            <person name="Aerts A."/>
            <person name="Otillar R.P."/>
            <person name="Terry A.Y."/>
            <person name="Boore J.L."/>
            <person name="Grigoriev I.V."/>
            <person name="Lindberg D.R."/>
            <person name="Seaver E.C."/>
            <person name="Weisblat D.A."/>
            <person name="Putnam N.H."/>
            <person name="Rokhsar D.S."/>
        </authorList>
    </citation>
    <scope>NUCLEOTIDE SEQUENCE</scope>
</reference>
<dbReference type="GO" id="GO:0005886">
    <property type="term" value="C:plasma membrane"/>
    <property type="evidence" value="ECO:0007669"/>
    <property type="project" value="UniProtKB-SubCell"/>
</dbReference>
<evidence type="ECO:0000256" key="2">
    <source>
        <dbReference type="ARBA" id="ARBA00004430"/>
    </source>
</evidence>
<reference evidence="16" key="1">
    <citation type="submission" date="2012-12" db="EMBL/GenBank/DDBJ databases">
        <authorList>
            <person name="Hellsten U."/>
            <person name="Grimwood J."/>
            <person name="Chapman J.A."/>
            <person name="Shapiro H."/>
            <person name="Aerts A."/>
            <person name="Otillar R.P."/>
            <person name="Terry A.Y."/>
            <person name="Boore J.L."/>
            <person name="Simakov O."/>
            <person name="Marletaz F."/>
            <person name="Cho S.-J."/>
            <person name="Edsinger-Gonzales E."/>
            <person name="Havlak P."/>
            <person name="Kuo D.-H."/>
            <person name="Larsson T."/>
            <person name="Lv J."/>
            <person name="Arendt D."/>
            <person name="Savage R."/>
            <person name="Osoegawa K."/>
            <person name="de Jong P."/>
            <person name="Lindberg D.R."/>
            <person name="Seaver E.C."/>
            <person name="Weisblat D.A."/>
            <person name="Putnam N.H."/>
            <person name="Grigoriev I.V."/>
            <person name="Rokhsar D.S."/>
        </authorList>
    </citation>
    <scope>NUCLEOTIDE SEQUENCE</scope>
</reference>
<dbReference type="RefSeq" id="XP_009026335.1">
    <property type="nucleotide sequence ID" value="XM_009028087.1"/>
</dbReference>
<dbReference type="AlphaFoldDB" id="T1FEE1"/>
<dbReference type="KEGG" id="hro:HELRODRAFT_179229"/>
<dbReference type="GeneID" id="20207190"/>
<evidence type="ECO:0000256" key="10">
    <source>
        <dbReference type="ARBA" id="ARBA00023136"/>
    </source>
</evidence>
<keyword evidence="5" id="KW-0963">Cytoplasm</keyword>
<evidence type="ECO:0000313" key="15">
    <source>
        <dbReference type="EnsemblMetazoa" id="HelroP179229"/>
    </source>
</evidence>
<evidence type="ECO:0000256" key="6">
    <source>
        <dbReference type="ARBA" id="ARBA00022574"/>
    </source>
</evidence>
<evidence type="ECO:0000256" key="11">
    <source>
        <dbReference type="ARBA" id="ARBA00023212"/>
    </source>
</evidence>